<dbReference type="PIRSF" id="PIRSF000521">
    <property type="entry name" value="Transaminase_4ab_Lys_Orn"/>
    <property type="match status" value="1"/>
</dbReference>
<comment type="cofactor">
    <cofactor evidence="1">
        <name>pyridoxal 5'-phosphate</name>
        <dbReference type="ChEBI" id="CHEBI:597326"/>
    </cofactor>
</comment>
<dbReference type="InterPro" id="IPR015422">
    <property type="entry name" value="PyrdxlP-dep_Trfase_small"/>
</dbReference>
<dbReference type="GO" id="GO:0008483">
    <property type="term" value="F:transaminase activity"/>
    <property type="evidence" value="ECO:0007669"/>
    <property type="project" value="UniProtKB-KW"/>
</dbReference>
<dbReference type="PROSITE" id="PS00600">
    <property type="entry name" value="AA_TRANSFER_CLASS_3"/>
    <property type="match status" value="1"/>
</dbReference>
<dbReference type="RefSeq" id="WP_310375052.1">
    <property type="nucleotide sequence ID" value="NZ_JAVDXT010000003.1"/>
</dbReference>
<keyword evidence="5" id="KW-0032">Aminotransferase</keyword>
<comment type="caution">
    <text evidence="5">The sequence shown here is derived from an EMBL/GenBank/DDBJ whole genome shotgun (WGS) entry which is preliminary data.</text>
</comment>
<organism evidence="5 6">
    <name type="scientific">Rhodoferax ferrireducens</name>
    <dbReference type="NCBI Taxonomy" id="192843"/>
    <lineage>
        <taxon>Bacteria</taxon>
        <taxon>Pseudomonadati</taxon>
        <taxon>Pseudomonadota</taxon>
        <taxon>Betaproteobacteria</taxon>
        <taxon>Burkholderiales</taxon>
        <taxon>Comamonadaceae</taxon>
        <taxon>Rhodoferax</taxon>
    </lineage>
</organism>
<dbReference type="Proteomes" id="UP001180487">
    <property type="component" value="Unassembled WGS sequence"/>
</dbReference>
<gene>
    <name evidence="5" type="ORF">J2X19_003471</name>
</gene>
<dbReference type="InterPro" id="IPR015424">
    <property type="entry name" value="PyrdxlP-dep_Trfase"/>
</dbReference>
<dbReference type="InterPro" id="IPR005814">
    <property type="entry name" value="Aminotrans_3"/>
</dbReference>
<name>A0ABU2CBQ8_9BURK</name>
<keyword evidence="5" id="KW-0808">Transferase</keyword>
<reference evidence="5 6" key="1">
    <citation type="submission" date="2023-07" db="EMBL/GenBank/DDBJ databases">
        <title>Sorghum-associated microbial communities from plants grown in Nebraska, USA.</title>
        <authorList>
            <person name="Schachtman D."/>
        </authorList>
    </citation>
    <scope>NUCLEOTIDE SEQUENCE [LARGE SCALE GENOMIC DNA]</scope>
    <source>
        <strain evidence="5 6">BE313</strain>
    </source>
</reference>
<evidence type="ECO:0000313" key="6">
    <source>
        <dbReference type="Proteomes" id="UP001180487"/>
    </source>
</evidence>
<dbReference type="EMBL" id="JAVDXT010000003">
    <property type="protein sequence ID" value="MDR7378777.1"/>
    <property type="molecule type" value="Genomic_DNA"/>
</dbReference>
<evidence type="ECO:0000256" key="2">
    <source>
        <dbReference type="ARBA" id="ARBA00008954"/>
    </source>
</evidence>
<evidence type="ECO:0000256" key="3">
    <source>
        <dbReference type="ARBA" id="ARBA00022898"/>
    </source>
</evidence>
<proteinExistence type="inferred from homology"/>
<protein>
    <submittedName>
        <fullName evidence="5">Adenosylmethionine-8-amino-7-oxononanoate aminotransferase</fullName>
    </submittedName>
</protein>
<evidence type="ECO:0000313" key="5">
    <source>
        <dbReference type="EMBL" id="MDR7378777.1"/>
    </source>
</evidence>
<dbReference type="Gene3D" id="3.40.640.10">
    <property type="entry name" value="Type I PLP-dependent aspartate aminotransferase-like (Major domain)"/>
    <property type="match status" value="1"/>
</dbReference>
<dbReference type="SUPFAM" id="SSF53383">
    <property type="entry name" value="PLP-dependent transferases"/>
    <property type="match status" value="1"/>
</dbReference>
<evidence type="ECO:0000256" key="1">
    <source>
        <dbReference type="ARBA" id="ARBA00001933"/>
    </source>
</evidence>
<comment type="similarity">
    <text evidence="2 4">Belongs to the class-III pyridoxal-phosphate-dependent aminotransferase family.</text>
</comment>
<evidence type="ECO:0000256" key="4">
    <source>
        <dbReference type="RuleBase" id="RU003560"/>
    </source>
</evidence>
<dbReference type="PANTHER" id="PTHR43094">
    <property type="entry name" value="AMINOTRANSFERASE"/>
    <property type="match status" value="1"/>
</dbReference>
<accession>A0ABU2CBQ8</accession>
<dbReference type="CDD" id="cd00610">
    <property type="entry name" value="OAT_like"/>
    <property type="match status" value="1"/>
</dbReference>
<dbReference type="NCBIfam" id="NF004625">
    <property type="entry name" value="PRK05965.1"/>
    <property type="match status" value="1"/>
</dbReference>
<dbReference type="InterPro" id="IPR049704">
    <property type="entry name" value="Aminotrans_3_PPA_site"/>
</dbReference>
<keyword evidence="6" id="KW-1185">Reference proteome</keyword>
<dbReference type="Gene3D" id="3.90.1150.10">
    <property type="entry name" value="Aspartate Aminotransferase, domain 1"/>
    <property type="match status" value="1"/>
</dbReference>
<dbReference type="PANTHER" id="PTHR43094:SF1">
    <property type="entry name" value="AMINOTRANSFERASE CLASS-III"/>
    <property type="match status" value="1"/>
</dbReference>
<dbReference type="Pfam" id="PF00202">
    <property type="entry name" value="Aminotran_3"/>
    <property type="match status" value="1"/>
</dbReference>
<sequence>MNLLSDLPDLASLSAMDRAHLIHPVSPWRQHEQRGPTVLQSGSGAWLTDSQGHRLLDSFAGLWCVNVGYGQESVVQAAAEQMRQLPYATGYFHFSSEPAIRLAEKLVQITPASLTRVYLTLGGSEAVDAAVRFIVQYYNAIGKPAKKHFIALERGYHGSSSTGAGLTALPVFHRGFDLPLPTQHYIPSPNPYRHAAGADPQALIAASVASLRAKVAQLGADTVAAFFCEPIQGSGGVIVPPKGWLKAMRDAARELDILFVVDEVITGFGRTGPMFACEAEGVEPDLMTMAKGLTSGYVPMGATMVSEKIYAGIADGAPAGAAIGHGATYSAHPVGAAVALEVLRLYEEGGVLANGQRGAAHFATGLDALRSHPLVGDARHRGLLGALELVSNKTTKAGFDPALGLPDRIFNAGYQNGLIFRSFGDHILGFAPALIFSEDEYAQMFTRLKKTLDDVLAAPDVRAALAG</sequence>
<dbReference type="InterPro" id="IPR015421">
    <property type="entry name" value="PyrdxlP-dep_Trfase_major"/>
</dbReference>
<keyword evidence="3 4" id="KW-0663">Pyridoxal phosphate</keyword>